<evidence type="ECO:0000256" key="1">
    <source>
        <dbReference type="ARBA" id="ARBA00004651"/>
    </source>
</evidence>
<evidence type="ECO:0000313" key="8">
    <source>
        <dbReference type="EMBL" id="RBM48912.1"/>
    </source>
</evidence>
<gene>
    <name evidence="8" type="ORF">DLR69_18200</name>
</gene>
<proteinExistence type="inferred from homology"/>
<keyword evidence="3" id="KW-1003">Cell membrane</keyword>
<comment type="subcellular location">
    <subcellularLocation>
        <location evidence="1">Cell membrane</location>
        <topology evidence="1">Multi-pass membrane protein</topology>
    </subcellularLocation>
</comment>
<organism evidence="8 9">
    <name type="scientific">Vibrio paracholerae</name>
    <dbReference type="NCBI Taxonomy" id="650003"/>
    <lineage>
        <taxon>Bacteria</taxon>
        <taxon>Pseudomonadati</taxon>
        <taxon>Pseudomonadota</taxon>
        <taxon>Gammaproteobacteria</taxon>
        <taxon>Vibrionales</taxon>
        <taxon>Vibrionaceae</taxon>
        <taxon>Vibrio</taxon>
    </lineage>
</organism>
<keyword evidence="6 7" id="KW-0472">Membrane</keyword>
<evidence type="ECO:0000256" key="6">
    <source>
        <dbReference type="ARBA" id="ARBA00023136"/>
    </source>
</evidence>
<feature type="non-terminal residue" evidence="8">
    <location>
        <position position="1"/>
    </location>
</feature>
<sequence length="52" mass="5758">LYIVFVSIDFLIAVILSGVGMTMLSPTVISTPVKLAVFYFSDSWTILFKALE</sequence>
<evidence type="ECO:0000313" key="9">
    <source>
        <dbReference type="Proteomes" id="UP000252488"/>
    </source>
</evidence>
<evidence type="ECO:0000256" key="7">
    <source>
        <dbReference type="SAM" id="Phobius"/>
    </source>
</evidence>
<feature type="transmembrane region" description="Helical" evidence="7">
    <location>
        <begin position="6"/>
        <end position="24"/>
    </location>
</feature>
<dbReference type="InterPro" id="IPR005838">
    <property type="entry name" value="T3SS_IM_P"/>
</dbReference>
<evidence type="ECO:0000256" key="2">
    <source>
        <dbReference type="ARBA" id="ARBA00006257"/>
    </source>
</evidence>
<dbReference type="EMBL" id="QKKR01000060">
    <property type="protein sequence ID" value="RBM48912.1"/>
    <property type="molecule type" value="Genomic_DNA"/>
</dbReference>
<dbReference type="Proteomes" id="UP000252488">
    <property type="component" value="Unassembled WGS sequence"/>
</dbReference>
<keyword evidence="5 7" id="KW-1133">Transmembrane helix</keyword>
<reference evidence="8 9" key="1">
    <citation type="submission" date="2018-06" db="EMBL/GenBank/DDBJ databases">
        <title>Draft genome sequences of nine Vibrio sp. clinical isolates from across the United States representing the closest known relative of Vibrio cholerae.</title>
        <authorList>
            <person name="Islam M.T."/>
            <person name="Liang K."/>
            <person name="Im M.S."/>
            <person name="Winkjer J."/>
            <person name="Busby S."/>
            <person name="Batra D."/>
            <person name="Rowe L."/>
            <person name="Tarr C.L."/>
            <person name="Boucher Y."/>
        </authorList>
    </citation>
    <scope>NUCLEOTIDE SEQUENCE [LARGE SCALE GENOMIC DNA]</scope>
    <source>
        <strain evidence="8 9">2016V-1111</strain>
    </source>
</reference>
<evidence type="ECO:0000256" key="3">
    <source>
        <dbReference type="ARBA" id="ARBA00022475"/>
    </source>
</evidence>
<keyword evidence="4 7" id="KW-0812">Transmembrane</keyword>
<comment type="caution">
    <text evidence="8">The sequence shown here is derived from an EMBL/GenBank/DDBJ whole genome shotgun (WGS) entry which is preliminary data.</text>
</comment>
<keyword evidence="9" id="KW-1185">Reference proteome</keyword>
<comment type="similarity">
    <text evidence="2">Belongs to the FliP/MopC/SpaP family.</text>
</comment>
<evidence type="ECO:0000256" key="5">
    <source>
        <dbReference type="ARBA" id="ARBA00022989"/>
    </source>
</evidence>
<accession>A0ABX9FCT5</accession>
<dbReference type="Pfam" id="PF00813">
    <property type="entry name" value="FliP"/>
    <property type="match status" value="1"/>
</dbReference>
<evidence type="ECO:0000256" key="4">
    <source>
        <dbReference type="ARBA" id="ARBA00022692"/>
    </source>
</evidence>
<dbReference type="PRINTS" id="PR01302">
    <property type="entry name" value="TYPE3IMPPROT"/>
</dbReference>
<name>A0ABX9FCT5_9VIBR</name>
<protein>
    <submittedName>
        <fullName evidence="8">EscR/YscR/HrcR family type III secretion system export apparatus protein</fullName>
    </submittedName>
</protein>